<dbReference type="KEGG" id="rlc:K227x_62350"/>
<keyword evidence="2" id="KW-1185">Reference proteome</keyword>
<dbReference type="EMBL" id="CP036525">
    <property type="protein sequence ID" value="QDT07807.1"/>
    <property type="molecule type" value="Genomic_DNA"/>
</dbReference>
<name>A0A517NKY3_9BACT</name>
<dbReference type="RefSeq" id="WP_145176264.1">
    <property type="nucleotide sequence ID" value="NZ_CP036525.1"/>
</dbReference>
<proteinExistence type="predicted"/>
<reference evidence="1 2" key="1">
    <citation type="submission" date="2019-02" db="EMBL/GenBank/DDBJ databases">
        <title>Deep-cultivation of Planctomycetes and their phenomic and genomic characterization uncovers novel biology.</title>
        <authorList>
            <person name="Wiegand S."/>
            <person name="Jogler M."/>
            <person name="Boedeker C."/>
            <person name="Pinto D."/>
            <person name="Vollmers J."/>
            <person name="Rivas-Marin E."/>
            <person name="Kohn T."/>
            <person name="Peeters S.H."/>
            <person name="Heuer A."/>
            <person name="Rast P."/>
            <person name="Oberbeckmann S."/>
            <person name="Bunk B."/>
            <person name="Jeske O."/>
            <person name="Meyerdierks A."/>
            <person name="Storesund J.E."/>
            <person name="Kallscheuer N."/>
            <person name="Luecker S."/>
            <person name="Lage O.M."/>
            <person name="Pohl T."/>
            <person name="Merkel B.J."/>
            <person name="Hornburger P."/>
            <person name="Mueller R.-W."/>
            <person name="Bruemmer F."/>
            <person name="Labrenz M."/>
            <person name="Spormann A.M."/>
            <person name="Op den Camp H."/>
            <person name="Overmann J."/>
            <person name="Amann R."/>
            <person name="Jetten M.S.M."/>
            <person name="Mascher T."/>
            <person name="Medema M.H."/>
            <person name="Devos D.P."/>
            <person name="Kaster A.-K."/>
            <person name="Ovreas L."/>
            <person name="Rohde M."/>
            <person name="Galperin M.Y."/>
            <person name="Jogler C."/>
        </authorList>
    </citation>
    <scope>NUCLEOTIDE SEQUENCE [LARGE SCALE GENOMIC DNA]</scope>
    <source>
        <strain evidence="1 2">K22_7</strain>
    </source>
</reference>
<evidence type="ECO:0000313" key="1">
    <source>
        <dbReference type="EMBL" id="QDT07807.1"/>
    </source>
</evidence>
<organism evidence="1 2">
    <name type="scientific">Rubripirellula lacrimiformis</name>
    <dbReference type="NCBI Taxonomy" id="1930273"/>
    <lineage>
        <taxon>Bacteria</taxon>
        <taxon>Pseudomonadati</taxon>
        <taxon>Planctomycetota</taxon>
        <taxon>Planctomycetia</taxon>
        <taxon>Pirellulales</taxon>
        <taxon>Pirellulaceae</taxon>
        <taxon>Rubripirellula</taxon>
    </lineage>
</organism>
<protein>
    <submittedName>
        <fullName evidence="1">Uncharacterized protein</fullName>
    </submittedName>
</protein>
<sequence>MDSFAAVFETPAKKIINAIQRDVGSANLSPLWGHDTGRVIFQKFEQHDLGIICRFEIETTRERIAGTGRFSFWRWLDRLTKIDATGMPTPVIDLAREREDGETIERSHRGVIRPTKNQVDLSDFGAFAVPGSNRRRVPVWRSDCVSDRPEDAGEIPDKLRREIIALADDGVQQPLIAKRLGVEGTIVVDVIRHRASC</sequence>
<dbReference type="AlphaFoldDB" id="A0A517NKY3"/>
<accession>A0A517NKY3</accession>
<gene>
    <name evidence="1" type="ORF">K227x_62350</name>
</gene>
<dbReference type="Proteomes" id="UP000318538">
    <property type="component" value="Chromosome"/>
</dbReference>
<evidence type="ECO:0000313" key="2">
    <source>
        <dbReference type="Proteomes" id="UP000318538"/>
    </source>
</evidence>